<protein>
    <submittedName>
        <fullName evidence="2">Phage baseplate protein</fullName>
    </submittedName>
</protein>
<name>A0A1R3EJV3_9VIBR</name>
<dbReference type="AlphaFoldDB" id="A0A1R3EJV3"/>
<dbReference type="Proteomes" id="UP000235406">
    <property type="component" value="Unassembled WGS sequence"/>
</dbReference>
<evidence type="ECO:0000313" key="4">
    <source>
        <dbReference type="Proteomes" id="UP000235554"/>
    </source>
</evidence>
<dbReference type="EMBL" id="MCZK01000060">
    <property type="protein sequence ID" value="PMM74280.1"/>
    <property type="molecule type" value="Genomic_DNA"/>
</dbReference>
<sequence>MIGIDPKTGKTVTGASALNCRFAKVLTTEVSSRVKRRGVGNRAVSRLGKQQTPTESMIVQNLTLEALSNPLNGLTDYQGIQCQAIPHLNGFRVKVSGTWRGEPLQLSGAL</sequence>
<proteinExistence type="predicted"/>
<dbReference type="Proteomes" id="UP000235554">
    <property type="component" value="Unassembled WGS sequence"/>
</dbReference>
<comment type="caution">
    <text evidence="2">The sequence shown here is derived from an EMBL/GenBank/DDBJ whole genome shotgun (WGS) entry which is preliminary data.</text>
</comment>
<gene>
    <name evidence="2" type="ORF">BCT49_24135</name>
    <name evidence="1" type="ORF">BCT50_20930</name>
</gene>
<reference evidence="2" key="4">
    <citation type="journal article" date="2018" name="Nature">
        <title>A major lineage of non-tailed dsDNA viruses as unrecognized killers of marine bacteria.</title>
        <authorList>
            <person name="Kauffman K.M."/>
            <person name="Hussain F.A."/>
            <person name="Yang J."/>
            <person name="Arevalo P."/>
            <person name="Brown J.M."/>
            <person name="Chang W.K."/>
            <person name="VanInsberghe D."/>
            <person name="Elsherbini J."/>
            <person name="Sharma R.S."/>
            <person name="Cutler M.B."/>
            <person name="Kelly L."/>
            <person name="Polz M.F."/>
        </authorList>
    </citation>
    <scope>NUCLEOTIDE SEQUENCE</scope>
    <source>
        <strain evidence="2">10N.261.46.F8</strain>
        <strain evidence="1">10N.261.48.A1</strain>
    </source>
</reference>
<evidence type="ECO:0000313" key="3">
    <source>
        <dbReference type="Proteomes" id="UP000235406"/>
    </source>
</evidence>
<organism evidence="2 3">
    <name type="scientific">Vibrio lentus</name>
    <dbReference type="NCBI Taxonomy" id="136468"/>
    <lineage>
        <taxon>Bacteria</taxon>
        <taxon>Pseudomonadati</taxon>
        <taxon>Pseudomonadota</taxon>
        <taxon>Gammaproteobacteria</taxon>
        <taxon>Vibrionales</taxon>
        <taxon>Vibrionaceae</taxon>
        <taxon>Vibrio</taxon>
    </lineage>
</organism>
<dbReference type="RefSeq" id="WP_004733471.1">
    <property type="nucleotide sequence ID" value="NZ_CAWNVI010000060.1"/>
</dbReference>
<reference evidence="3 4" key="1">
    <citation type="submission" date="2016-07" db="EMBL/GenBank/DDBJ databases">
        <title>Nontailed viruses are major unrecognized killers of bacteria in the ocean.</title>
        <authorList>
            <person name="Kauffman K."/>
            <person name="Hussain F."/>
            <person name="Yang J."/>
            <person name="Arevalo P."/>
            <person name="Brown J."/>
            <person name="Cutler M."/>
            <person name="Kelly L."/>
            <person name="Polz M.F."/>
        </authorList>
    </citation>
    <scope>NUCLEOTIDE SEQUENCE [LARGE SCALE GENOMIC DNA]</scope>
    <source>
        <strain evidence="3">10N.261.46.F8</strain>
        <strain evidence="4">10N.261.48.A1</strain>
    </source>
</reference>
<evidence type="ECO:0000313" key="2">
    <source>
        <dbReference type="EMBL" id="PMM74280.1"/>
    </source>
</evidence>
<evidence type="ECO:0000313" key="1">
    <source>
        <dbReference type="EMBL" id="PMM61289.1"/>
    </source>
</evidence>
<dbReference type="EMBL" id="MCZJ01000008">
    <property type="protein sequence ID" value="PMM61289.1"/>
    <property type="molecule type" value="Genomic_DNA"/>
</dbReference>
<dbReference type="OrthoDB" id="9802846at2"/>
<reference evidence="2" key="3">
    <citation type="submission" date="2016-07" db="EMBL/GenBank/DDBJ databases">
        <authorList>
            <person name="Wan K."/>
            <person name="Booth B."/>
            <person name="Spirohn K."/>
            <person name="Hao T."/>
            <person name="Hu Y."/>
            <person name="Calderwood M."/>
            <person name="Hill D."/>
            <person name="Mohr S."/>
            <person name="Vidal M."/>
            <person name="Celniker S."/>
            <person name="Perrimon N."/>
        </authorList>
    </citation>
    <scope>NUCLEOTIDE SEQUENCE</scope>
    <source>
        <strain evidence="2">10N.261.46.F8</strain>
    </source>
</reference>
<reference evidence="1" key="2">
    <citation type="submission" date="2016-07" db="EMBL/GenBank/DDBJ databases">
        <authorList>
            <person name="Kauffman K."/>
            <person name="Arevalo P."/>
            <person name="Polz M.F."/>
        </authorList>
    </citation>
    <scope>NUCLEOTIDE SEQUENCE</scope>
    <source>
        <strain evidence="1">10N.261.48.A1</strain>
    </source>
</reference>
<accession>A0A1R3EJV3</accession>